<evidence type="ECO:0000313" key="2">
    <source>
        <dbReference type="EMBL" id="CEK47519.1"/>
    </source>
</evidence>
<feature type="non-terminal residue" evidence="2">
    <location>
        <position position="63"/>
    </location>
</feature>
<accession>A0A0B6XUE3</accession>
<reference evidence="2" key="1">
    <citation type="submission" date="2014-12" db="EMBL/GenBank/DDBJ databases">
        <title>Insight into the proteome of Arion vulgaris.</title>
        <authorList>
            <person name="Aradska J."/>
            <person name="Bulat T."/>
            <person name="Smidak R."/>
            <person name="Sarate P."/>
            <person name="Gangsoo J."/>
            <person name="Sialana F."/>
            <person name="Bilban M."/>
            <person name="Lubec G."/>
        </authorList>
    </citation>
    <scope>NUCLEOTIDE SEQUENCE</scope>
    <source>
        <tissue evidence="2">Skin</tissue>
    </source>
</reference>
<organism evidence="2">
    <name type="scientific">Arion vulgaris</name>
    <dbReference type="NCBI Taxonomy" id="1028688"/>
    <lineage>
        <taxon>Eukaryota</taxon>
        <taxon>Metazoa</taxon>
        <taxon>Spiralia</taxon>
        <taxon>Lophotrochozoa</taxon>
        <taxon>Mollusca</taxon>
        <taxon>Gastropoda</taxon>
        <taxon>Heterobranchia</taxon>
        <taxon>Euthyneura</taxon>
        <taxon>Panpulmonata</taxon>
        <taxon>Eupulmonata</taxon>
        <taxon>Stylommatophora</taxon>
        <taxon>Helicina</taxon>
        <taxon>Arionoidea</taxon>
        <taxon>Arionidae</taxon>
        <taxon>Arion</taxon>
    </lineage>
</organism>
<sequence>MRDTLVSGTPSNLVSATSALFQKERGLIPELLIQARTNTECRQSPAGLTSDSLPLLHRHPSKT</sequence>
<dbReference type="EMBL" id="HACG01000654">
    <property type="protein sequence ID" value="CEK47519.1"/>
    <property type="molecule type" value="Transcribed_RNA"/>
</dbReference>
<feature type="compositionally biased region" description="Polar residues" evidence="1">
    <location>
        <begin position="41"/>
        <end position="52"/>
    </location>
</feature>
<feature type="region of interest" description="Disordered" evidence="1">
    <location>
        <begin position="41"/>
        <end position="63"/>
    </location>
</feature>
<dbReference type="AlphaFoldDB" id="A0A0B6XUE3"/>
<gene>
    <name evidence="2" type="primary">ORF1541</name>
</gene>
<name>A0A0B6XUE3_9EUPU</name>
<proteinExistence type="predicted"/>
<protein>
    <submittedName>
        <fullName evidence="2">Uncharacterized protein</fullName>
    </submittedName>
</protein>
<evidence type="ECO:0000256" key="1">
    <source>
        <dbReference type="SAM" id="MobiDB-lite"/>
    </source>
</evidence>